<reference evidence="3" key="1">
    <citation type="journal article" date="2019" name="Int. J. Syst. Evol. Microbiol.">
        <title>The Global Catalogue of Microorganisms (GCM) 10K type strain sequencing project: providing services to taxonomists for standard genome sequencing and annotation.</title>
        <authorList>
            <consortium name="The Broad Institute Genomics Platform"/>
            <consortium name="The Broad Institute Genome Sequencing Center for Infectious Disease"/>
            <person name="Wu L."/>
            <person name="Ma J."/>
        </authorList>
    </citation>
    <scope>NUCLEOTIDE SEQUENCE [LARGE SCALE GENOMIC DNA]</scope>
    <source>
        <strain evidence="3">CGMCC 4.7643</strain>
    </source>
</reference>
<accession>A0ABW5GXQ4</accession>
<dbReference type="CDD" id="cd08349">
    <property type="entry name" value="BLMA_like"/>
    <property type="match status" value="1"/>
</dbReference>
<dbReference type="RefSeq" id="WP_345408689.1">
    <property type="nucleotide sequence ID" value="NZ_BAABHG010000030.1"/>
</dbReference>
<dbReference type="SUPFAM" id="SSF54593">
    <property type="entry name" value="Glyoxalase/Bleomycin resistance protein/Dihydroxybiphenyl dioxygenase"/>
    <property type="match status" value="1"/>
</dbReference>
<sequence>MAEKTIPTLTCRAVQPVADFYTALGFAVTMLQKSPYPYLIVERGDIELQFFGMKDYDPAESLQGCYVLTDDVDTLYETFRSGLKAFYGKIPLRGIPRIGPLKDMSYGLRQFLMTDPGGNSIRIGQSTGGSHEHQPPPKETFAKALHLAALFVDSKEALPGAAKILDRALGLTAERPTPVQLVRLLILRADVAHRLGDPLLAKELLARAGSTALTGDELAEAGDDLRRAAELTGNS</sequence>
<protein>
    <submittedName>
        <fullName evidence="2">VOC family protein</fullName>
    </submittedName>
</protein>
<keyword evidence="1" id="KW-0046">Antibiotic resistance</keyword>
<dbReference type="EMBL" id="JBHUKU010000035">
    <property type="protein sequence ID" value="MFD2465640.1"/>
    <property type="molecule type" value="Genomic_DNA"/>
</dbReference>
<comment type="caution">
    <text evidence="2">The sequence shown here is derived from an EMBL/GenBank/DDBJ whole genome shotgun (WGS) entry which is preliminary data.</text>
</comment>
<proteinExistence type="predicted"/>
<gene>
    <name evidence="2" type="ORF">ACFSYJ_44025</name>
</gene>
<organism evidence="2 3">
    <name type="scientific">Amycolatopsis samaneae</name>
    <dbReference type="NCBI Taxonomy" id="664691"/>
    <lineage>
        <taxon>Bacteria</taxon>
        <taxon>Bacillati</taxon>
        <taxon>Actinomycetota</taxon>
        <taxon>Actinomycetes</taxon>
        <taxon>Pseudonocardiales</taxon>
        <taxon>Pseudonocardiaceae</taxon>
        <taxon>Amycolatopsis</taxon>
    </lineage>
</organism>
<evidence type="ECO:0000256" key="1">
    <source>
        <dbReference type="ARBA" id="ARBA00023251"/>
    </source>
</evidence>
<name>A0ABW5GXQ4_9PSEU</name>
<dbReference type="InterPro" id="IPR029068">
    <property type="entry name" value="Glyas_Bleomycin-R_OHBP_Dase"/>
</dbReference>
<evidence type="ECO:0000313" key="3">
    <source>
        <dbReference type="Proteomes" id="UP001597419"/>
    </source>
</evidence>
<dbReference type="Proteomes" id="UP001597419">
    <property type="component" value="Unassembled WGS sequence"/>
</dbReference>
<keyword evidence="3" id="KW-1185">Reference proteome</keyword>
<evidence type="ECO:0000313" key="2">
    <source>
        <dbReference type="EMBL" id="MFD2465640.1"/>
    </source>
</evidence>
<dbReference type="Gene3D" id="3.10.180.10">
    <property type="entry name" value="2,3-Dihydroxybiphenyl 1,2-Dioxygenase, domain 1"/>
    <property type="match status" value="1"/>
</dbReference>
<dbReference type="InterPro" id="IPR000335">
    <property type="entry name" value="Bleomycin-R"/>
</dbReference>